<protein>
    <submittedName>
        <fullName evidence="2">Uncharacterized protein</fullName>
    </submittedName>
</protein>
<dbReference type="OrthoDB" id="5397183at2759"/>
<evidence type="ECO:0000313" key="3">
    <source>
        <dbReference type="EMBL" id="RMY00203.1"/>
    </source>
</evidence>
<dbReference type="EMBL" id="QWIJ01000043">
    <property type="protein sequence ID" value="RMX89080.1"/>
    <property type="molecule type" value="Genomic_DNA"/>
</dbReference>
<feature type="compositionally biased region" description="Low complexity" evidence="1">
    <location>
        <begin position="67"/>
        <end position="81"/>
    </location>
</feature>
<gene>
    <name evidence="3" type="ORF">D0867_11828</name>
    <name evidence="2" type="ORF">D0869_01161</name>
</gene>
<feature type="compositionally biased region" description="Basic and acidic residues" evidence="1">
    <location>
        <begin position="280"/>
        <end position="289"/>
    </location>
</feature>
<proteinExistence type="predicted"/>
<feature type="region of interest" description="Disordered" evidence="1">
    <location>
        <begin position="31"/>
        <end position="119"/>
    </location>
</feature>
<accession>A0A3M6XEZ9</accession>
<reference evidence="4 5" key="1">
    <citation type="journal article" date="2018" name="BMC Genomics">
        <title>Genomic evidence for intraspecific hybridization in a clonal and extremely halotolerant yeast.</title>
        <authorList>
            <person name="Gostincar C."/>
            <person name="Stajich J.E."/>
            <person name="Zupancic J."/>
            <person name="Zalar P."/>
            <person name="Gunde-Cimerman N."/>
        </authorList>
    </citation>
    <scope>NUCLEOTIDE SEQUENCE [LARGE SCALE GENOMIC DNA]</scope>
    <source>
        <strain evidence="2 5">EXF-6656</strain>
        <strain evidence="3 4">EXF-6669</strain>
    </source>
</reference>
<sequence>MTVESDMSAWKGWNEFEVRRSKGMAGFTPINAPAIATKKQSGIKAPPPQSPSNSVALSHYGGVEPGQTSQPSTQTSCQPSTKEAGGKGRKRGSANKSVSQSKRLRGNTKDDFKSSSPSDVQITDAWPALKASNTVAKHSAGSVSLASSHVSEPTINSMVSVYARPTSMDTVHSTGQPTSMSTLKGQQLTSRTVHDNLDSSATMGNRSKQFQTLPNQLPGNEASHYSEHLSSTIDQPPTLSYSEEWDEFGPPLQIESEQFPPIGGVEEPHANTERIATSHSETELNSARERTHKQITNPSVPPSILTEDEAIALDDVEEELLADVTNEAEKPFARGERTAKQNVKEVDEHDDYGGALLTDAEKQLLSSFQAIGRNDEVKPVIRSPFPSAIRDRSPIWGASNTTVLRTCFRIGEALNVGCQSMRNNRPVLLELYARVVDSWHEGAERGKGRKQNFVLHDLYHDKPPYVDGSFLLCGQSKVWDLDTSRFLTERDGGIMCRAIGQMKKAGGGRGKWYINLLSIWEATWDDVHAVAGIYAKDVPGDFGDDDR</sequence>
<feature type="region of interest" description="Disordered" evidence="1">
    <location>
        <begin position="168"/>
        <end position="187"/>
    </location>
</feature>
<dbReference type="VEuPathDB" id="FungiDB:BTJ68_06098"/>
<feature type="compositionally biased region" description="Polar residues" evidence="1">
    <location>
        <begin position="228"/>
        <end position="241"/>
    </location>
</feature>
<dbReference type="EMBL" id="QWIL01001728">
    <property type="protein sequence ID" value="RMY00203.1"/>
    <property type="molecule type" value="Genomic_DNA"/>
</dbReference>
<dbReference type="Proteomes" id="UP000271337">
    <property type="component" value="Unassembled WGS sequence"/>
</dbReference>
<comment type="caution">
    <text evidence="2">The sequence shown here is derived from an EMBL/GenBank/DDBJ whole genome shotgun (WGS) entry which is preliminary data.</text>
</comment>
<evidence type="ECO:0000313" key="5">
    <source>
        <dbReference type="Proteomes" id="UP000281245"/>
    </source>
</evidence>
<name>A0A3M6XEZ9_HORWE</name>
<dbReference type="Proteomes" id="UP000281245">
    <property type="component" value="Unassembled WGS sequence"/>
</dbReference>
<dbReference type="AlphaFoldDB" id="A0A3M6XEZ9"/>
<feature type="region of interest" description="Disordered" evidence="1">
    <location>
        <begin position="279"/>
        <end position="302"/>
    </location>
</feature>
<evidence type="ECO:0000256" key="1">
    <source>
        <dbReference type="SAM" id="MobiDB-lite"/>
    </source>
</evidence>
<evidence type="ECO:0000313" key="2">
    <source>
        <dbReference type="EMBL" id="RMX89080.1"/>
    </source>
</evidence>
<evidence type="ECO:0000313" key="4">
    <source>
        <dbReference type="Proteomes" id="UP000271337"/>
    </source>
</evidence>
<feature type="region of interest" description="Disordered" evidence="1">
    <location>
        <begin position="210"/>
        <end position="245"/>
    </location>
</feature>
<organism evidence="2 5">
    <name type="scientific">Hortaea werneckii</name>
    <name type="common">Black yeast</name>
    <name type="synonym">Cladosporium werneckii</name>
    <dbReference type="NCBI Taxonomy" id="91943"/>
    <lineage>
        <taxon>Eukaryota</taxon>
        <taxon>Fungi</taxon>
        <taxon>Dikarya</taxon>
        <taxon>Ascomycota</taxon>
        <taxon>Pezizomycotina</taxon>
        <taxon>Dothideomycetes</taxon>
        <taxon>Dothideomycetidae</taxon>
        <taxon>Mycosphaerellales</taxon>
        <taxon>Teratosphaeriaceae</taxon>
        <taxon>Hortaea</taxon>
    </lineage>
</organism>